<dbReference type="Gene3D" id="3.90.1680.10">
    <property type="entry name" value="SOS response associated peptidase-like"/>
    <property type="match status" value="1"/>
</dbReference>
<reference evidence="9" key="2">
    <citation type="journal article" date="2023" name="ISME Commun">
        <title>Characterization of a bloom-associated alphaproteobacterial lineage, 'Candidatus Phycosocius': insights into freshwater algal-bacterial interactions.</title>
        <authorList>
            <person name="Tanabe Y."/>
            <person name="Yamaguchi H."/>
            <person name="Yoshida M."/>
            <person name="Kai A."/>
            <person name="Okazaki Y."/>
        </authorList>
    </citation>
    <scope>NUCLEOTIDE SEQUENCE</scope>
    <source>
        <strain evidence="9">BOTRYCO-1</strain>
    </source>
</reference>
<protein>
    <recommendedName>
        <fullName evidence="8">Abasic site processing protein</fullName>
        <ecNumber evidence="8">3.4.-.-</ecNumber>
    </recommendedName>
</protein>
<evidence type="ECO:0000256" key="7">
    <source>
        <dbReference type="ARBA" id="ARBA00023239"/>
    </source>
</evidence>
<keyword evidence="2 8" id="KW-0645">Protease</keyword>
<dbReference type="PANTHER" id="PTHR13604">
    <property type="entry name" value="DC12-RELATED"/>
    <property type="match status" value="1"/>
</dbReference>
<keyword evidence="5" id="KW-0190">Covalent protein-DNA linkage</keyword>
<evidence type="ECO:0000256" key="2">
    <source>
        <dbReference type="ARBA" id="ARBA00022670"/>
    </source>
</evidence>
<accession>A0ABQ4PWJ3</accession>
<evidence type="ECO:0000256" key="3">
    <source>
        <dbReference type="ARBA" id="ARBA00022763"/>
    </source>
</evidence>
<dbReference type="InterPro" id="IPR036590">
    <property type="entry name" value="SRAP-like"/>
</dbReference>
<comment type="similarity">
    <text evidence="1 8">Belongs to the SOS response-associated peptidase family.</text>
</comment>
<sequence length="228" mass="25051">MCGRYAITLPAEAMANMYGSLDRPNLAPRYNVAPSQFAPMVAIGKAGDTRIIMARWGLRPAWMAKDPPTGPLFNARGETVADKPAFRGAFARKRCLIPADGFYEWKRDGKLRTPHFIAQPSKEPVAFAGLWEAASLEGGEILISMAIVTTAADDSFRPLHDRFPVVVQQPDWRDWLAHDTPASTLQSLIAPPPADFMVAYQVSDHVNKVAHDDPNCLVPLDNELLSAV</sequence>
<dbReference type="Pfam" id="PF02586">
    <property type="entry name" value="SRAP"/>
    <property type="match status" value="1"/>
</dbReference>
<dbReference type="EMBL" id="BPFZ01000009">
    <property type="protein sequence ID" value="GIU67356.1"/>
    <property type="molecule type" value="Genomic_DNA"/>
</dbReference>
<organism evidence="9 10">
    <name type="scientific">Candidatus Phycosocius spiralis</name>
    <dbReference type="NCBI Taxonomy" id="2815099"/>
    <lineage>
        <taxon>Bacteria</taxon>
        <taxon>Pseudomonadati</taxon>
        <taxon>Pseudomonadota</taxon>
        <taxon>Alphaproteobacteria</taxon>
        <taxon>Caulobacterales</taxon>
        <taxon>Caulobacterales incertae sedis</taxon>
        <taxon>Candidatus Phycosocius</taxon>
    </lineage>
</organism>
<evidence type="ECO:0000313" key="9">
    <source>
        <dbReference type="EMBL" id="GIU67356.1"/>
    </source>
</evidence>
<evidence type="ECO:0000313" key="10">
    <source>
        <dbReference type="Proteomes" id="UP001161064"/>
    </source>
</evidence>
<evidence type="ECO:0000256" key="5">
    <source>
        <dbReference type="ARBA" id="ARBA00023124"/>
    </source>
</evidence>
<reference evidence="9" key="1">
    <citation type="submission" date="2021-05" db="EMBL/GenBank/DDBJ databases">
        <authorList>
            <person name="Tanabe Y."/>
        </authorList>
    </citation>
    <scope>NUCLEOTIDE SEQUENCE</scope>
    <source>
        <strain evidence="9">BOTRYCO-1</strain>
    </source>
</reference>
<keyword evidence="4 8" id="KW-0378">Hydrolase</keyword>
<keyword evidence="3" id="KW-0227">DNA damage</keyword>
<evidence type="ECO:0000256" key="1">
    <source>
        <dbReference type="ARBA" id="ARBA00008136"/>
    </source>
</evidence>
<dbReference type="InterPro" id="IPR003738">
    <property type="entry name" value="SRAP"/>
</dbReference>
<keyword evidence="6" id="KW-0238">DNA-binding</keyword>
<comment type="caution">
    <text evidence="9">The sequence shown here is derived from an EMBL/GenBank/DDBJ whole genome shotgun (WGS) entry which is preliminary data.</text>
</comment>
<dbReference type="EC" id="3.4.-.-" evidence="8"/>
<evidence type="ECO:0000256" key="4">
    <source>
        <dbReference type="ARBA" id="ARBA00022801"/>
    </source>
</evidence>
<dbReference type="RefSeq" id="WP_284360230.1">
    <property type="nucleotide sequence ID" value="NZ_BPFZ01000009.1"/>
</dbReference>
<dbReference type="SUPFAM" id="SSF143081">
    <property type="entry name" value="BB1717-like"/>
    <property type="match status" value="1"/>
</dbReference>
<gene>
    <name evidence="9" type="ORF">PsB1_1510</name>
</gene>
<name>A0ABQ4PWJ3_9PROT</name>
<keyword evidence="7" id="KW-0456">Lyase</keyword>
<dbReference type="PANTHER" id="PTHR13604:SF0">
    <property type="entry name" value="ABASIC SITE PROCESSING PROTEIN HMCES"/>
    <property type="match status" value="1"/>
</dbReference>
<evidence type="ECO:0000256" key="6">
    <source>
        <dbReference type="ARBA" id="ARBA00023125"/>
    </source>
</evidence>
<keyword evidence="10" id="KW-1185">Reference proteome</keyword>
<proteinExistence type="inferred from homology"/>
<dbReference type="Proteomes" id="UP001161064">
    <property type="component" value="Unassembled WGS sequence"/>
</dbReference>
<evidence type="ECO:0000256" key="8">
    <source>
        <dbReference type="RuleBase" id="RU364100"/>
    </source>
</evidence>